<name>A0A2B4S563_STYPI</name>
<dbReference type="EMBL" id="LSMT01000141">
    <property type="protein sequence ID" value="PFX25834.1"/>
    <property type="molecule type" value="Genomic_DNA"/>
</dbReference>
<keyword evidence="7" id="KW-0807">Transducer</keyword>
<dbReference type="GO" id="GO:0005886">
    <property type="term" value="C:plasma membrane"/>
    <property type="evidence" value="ECO:0007669"/>
    <property type="project" value="TreeGrafter"/>
</dbReference>
<feature type="transmembrane region" description="Helical" evidence="8">
    <location>
        <begin position="286"/>
        <end position="307"/>
    </location>
</feature>
<keyword evidence="3 8" id="KW-1133">Transmembrane helix</keyword>
<evidence type="ECO:0000256" key="7">
    <source>
        <dbReference type="ARBA" id="ARBA00023224"/>
    </source>
</evidence>
<feature type="transmembrane region" description="Helical" evidence="8">
    <location>
        <begin position="253"/>
        <end position="274"/>
    </location>
</feature>
<organism evidence="10 11">
    <name type="scientific">Stylophora pistillata</name>
    <name type="common">Smooth cauliflower coral</name>
    <dbReference type="NCBI Taxonomy" id="50429"/>
    <lineage>
        <taxon>Eukaryota</taxon>
        <taxon>Metazoa</taxon>
        <taxon>Cnidaria</taxon>
        <taxon>Anthozoa</taxon>
        <taxon>Hexacorallia</taxon>
        <taxon>Scleractinia</taxon>
        <taxon>Astrocoeniina</taxon>
        <taxon>Pocilloporidae</taxon>
        <taxon>Stylophora</taxon>
    </lineage>
</organism>
<feature type="transmembrane region" description="Helical" evidence="8">
    <location>
        <begin position="71"/>
        <end position="93"/>
    </location>
</feature>
<dbReference type="Proteomes" id="UP000225706">
    <property type="component" value="Unassembled WGS sequence"/>
</dbReference>
<dbReference type="SUPFAM" id="SSF81321">
    <property type="entry name" value="Family A G protein-coupled receptor-like"/>
    <property type="match status" value="1"/>
</dbReference>
<dbReference type="Gene3D" id="1.20.1070.10">
    <property type="entry name" value="Rhodopsin 7-helix transmembrane proteins"/>
    <property type="match status" value="1"/>
</dbReference>
<dbReference type="InterPro" id="IPR000276">
    <property type="entry name" value="GPCR_Rhodpsn"/>
</dbReference>
<keyword evidence="5 8" id="KW-0472">Membrane</keyword>
<evidence type="ECO:0000259" key="9">
    <source>
        <dbReference type="PROSITE" id="PS50262"/>
    </source>
</evidence>
<comment type="subcellular location">
    <subcellularLocation>
        <location evidence="1">Membrane</location>
        <topology evidence="1">Multi-pass membrane protein</topology>
    </subcellularLocation>
</comment>
<gene>
    <name evidence="10" type="primary">Brs3</name>
    <name evidence="10" type="ORF">AWC38_SpisGene9530</name>
</gene>
<evidence type="ECO:0000256" key="2">
    <source>
        <dbReference type="ARBA" id="ARBA00022692"/>
    </source>
</evidence>
<sequence length="410" mass="47084">MELRNDTSTTSSTVNGDVYPTELFIDELPMQVHIAAFYFYVALLVIVVIVDTAILFVFYRVKELRNVTNNLLCNMIAADLLFALQTPLEALAIKKDFWDAGDGWCRTHRFLLHAFYNVVIISLTIVSIERYYAICQPLRFKKCLDFDVCNRKLIFGVWVAACFSALPQIYISSTQWSYGRTVCMEERPQNYLVVFLAYHVPLFIFLYLIPVAIMIFTYGKVSKKLYDMVERFRQRSRFDICSAVRMRRSIIRMLLVVVIVFVVCLTPLTFAELLHVTPAMKLYDPFGILSVCVGMLAFCHSLLNPLVSSVMSKEFRKAARQAFRLTKTLRLDVCVSCKEKDNKNQLNDTKQNVEANVTVGGIKTFRLDEKNNEPDFSSGKEGFPNNGFDIKLYEESFATENTEMPPKEAE</sequence>
<proteinExistence type="predicted"/>
<dbReference type="STRING" id="50429.A0A2B4S563"/>
<evidence type="ECO:0000256" key="4">
    <source>
        <dbReference type="ARBA" id="ARBA00023040"/>
    </source>
</evidence>
<evidence type="ECO:0000313" key="11">
    <source>
        <dbReference type="Proteomes" id="UP000225706"/>
    </source>
</evidence>
<accession>A0A2B4S563</accession>
<evidence type="ECO:0000256" key="1">
    <source>
        <dbReference type="ARBA" id="ARBA00004141"/>
    </source>
</evidence>
<feature type="transmembrane region" description="Helical" evidence="8">
    <location>
        <begin position="191"/>
        <end position="218"/>
    </location>
</feature>
<keyword evidence="2 8" id="KW-0812">Transmembrane</keyword>
<feature type="domain" description="G-protein coupled receptors family 1 profile" evidence="9">
    <location>
        <begin position="50"/>
        <end position="308"/>
    </location>
</feature>
<evidence type="ECO:0000256" key="8">
    <source>
        <dbReference type="SAM" id="Phobius"/>
    </source>
</evidence>
<dbReference type="Pfam" id="PF00001">
    <property type="entry name" value="7tm_1"/>
    <property type="match status" value="1"/>
</dbReference>
<evidence type="ECO:0000313" key="10">
    <source>
        <dbReference type="EMBL" id="PFX25834.1"/>
    </source>
</evidence>
<dbReference type="PANTHER" id="PTHR45695:SF15">
    <property type="entry name" value="OPSIN RH2"/>
    <property type="match status" value="1"/>
</dbReference>
<dbReference type="OrthoDB" id="5964776at2759"/>
<feature type="transmembrane region" description="Helical" evidence="8">
    <location>
        <begin position="113"/>
        <end position="132"/>
    </location>
</feature>
<evidence type="ECO:0000256" key="3">
    <source>
        <dbReference type="ARBA" id="ARBA00022989"/>
    </source>
</evidence>
<dbReference type="GO" id="GO:0004930">
    <property type="term" value="F:G protein-coupled receptor activity"/>
    <property type="evidence" value="ECO:0007669"/>
    <property type="project" value="UniProtKB-KW"/>
</dbReference>
<keyword evidence="11" id="KW-1185">Reference proteome</keyword>
<dbReference type="PROSITE" id="PS50262">
    <property type="entry name" value="G_PROTEIN_RECEP_F1_2"/>
    <property type="match status" value="1"/>
</dbReference>
<keyword evidence="6 10" id="KW-0675">Receptor</keyword>
<reference evidence="11" key="1">
    <citation type="journal article" date="2017" name="bioRxiv">
        <title>Comparative analysis of the genomes of Stylophora pistillata and Acropora digitifera provides evidence for extensive differences between species of corals.</title>
        <authorList>
            <person name="Voolstra C.R."/>
            <person name="Li Y."/>
            <person name="Liew Y.J."/>
            <person name="Baumgarten S."/>
            <person name="Zoccola D."/>
            <person name="Flot J.-F."/>
            <person name="Tambutte S."/>
            <person name="Allemand D."/>
            <person name="Aranda M."/>
        </authorList>
    </citation>
    <scope>NUCLEOTIDE SEQUENCE [LARGE SCALE GENOMIC DNA]</scope>
</reference>
<dbReference type="PANTHER" id="PTHR45695">
    <property type="entry name" value="LEUCOKININ RECEPTOR-RELATED"/>
    <property type="match status" value="1"/>
</dbReference>
<dbReference type="CDD" id="cd00637">
    <property type="entry name" value="7tm_classA_rhodopsin-like"/>
    <property type="match status" value="1"/>
</dbReference>
<comment type="caution">
    <text evidence="10">The sequence shown here is derived from an EMBL/GenBank/DDBJ whole genome shotgun (WGS) entry which is preliminary data.</text>
</comment>
<feature type="transmembrane region" description="Helical" evidence="8">
    <location>
        <begin position="153"/>
        <end position="171"/>
    </location>
</feature>
<keyword evidence="4" id="KW-0297">G-protein coupled receptor</keyword>
<dbReference type="InterPro" id="IPR017452">
    <property type="entry name" value="GPCR_Rhodpsn_7TM"/>
</dbReference>
<dbReference type="AlphaFoldDB" id="A0A2B4S563"/>
<dbReference type="PRINTS" id="PR00237">
    <property type="entry name" value="GPCRRHODOPSN"/>
</dbReference>
<feature type="transmembrane region" description="Helical" evidence="8">
    <location>
        <begin position="37"/>
        <end position="59"/>
    </location>
</feature>
<protein>
    <submittedName>
        <fullName evidence="10">Bombesin receptor subtype-3</fullName>
    </submittedName>
</protein>
<evidence type="ECO:0000256" key="6">
    <source>
        <dbReference type="ARBA" id="ARBA00023170"/>
    </source>
</evidence>
<evidence type="ECO:0000256" key="5">
    <source>
        <dbReference type="ARBA" id="ARBA00023136"/>
    </source>
</evidence>